<dbReference type="EMBL" id="VSSQ01035974">
    <property type="protein sequence ID" value="MPM88344.1"/>
    <property type="molecule type" value="Genomic_DNA"/>
</dbReference>
<keyword evidence="1" id="KW-0812">Transmembrane</keyword>
<accession>A0A645DFV5</accession>
<reference evidence="2" key="1">
    <citation type="submission" date="2019-08" db="EMBL/GenBank/DDBJ databases">
        <authorList>
            <person name="Kucharzyk K."/>
            <person name="Murdoch R.W."/>
            <person name="Higgins S."/>
            <person name="Loffler F."/>
        </authorList>
    </citation>
    <scope>NUCLEOTIDE SEQUENCE</scope>
</reference>
<sequence length="63" mass="6295">MAVLWAMRPRTGEQSGGARSVVAAVLVIVASLGMLGSVVYAGHTGATAAWQARIAATTPGADN</sequence>
<evidence type="ECO:0000313" key="2">
    <source>
        <dbReference type="EMBL" id="MPM88344.1"/>
    </source>
</evidence>
<name>A0A645DFV5_9ZZZZ</name>
<evidence type="ECO:0000256" key="1">
    <source>
        <dbReference type="SAM" id="Phobius"/>
    </source>
</evidence>
<protein>
    <submittedName>
        <fullName evidence="2">Uncharacterized protein</fullName>
    </submittedName>
</protein>
<keyword evidence="1" id="KW-0472">Membrane</keyword>
<gene>
    <name evidence="2" type="ORF">SDC9_135446</name>
</gene>
<comment type="caution">
    <text evidence="2">The sequence shown here is derived from an EMBL/GenBank/DDBJ whole genome shotgun (WGS) entry which is preliminary data.</text>
</comment>
<dbReference type="AlphaFoldDB" id="A0A645DFV5"/>
<proteinExistence type="predicted"/>
<keyword evidence="1" id="KW-1133">Transmembrane helix</keyword>
<feature type="transmembrane region" description="Helical" evidence="1">
    <location>
        <begin position="21"/>
        <end position="41"/>
    </location>
</feature>
<organism evidence="2">
    <name type="scientific">bioreactor metagenome</name>
    <dbReference type="NCBI Taxonomy" id="1076179"/>
    <lineage>
        <taxon>unclassified sequences</taxon>
        <taxon>metagenomes</taxon>
        <taxon>ecological metagenomes</taxon>
    </lineage>
</organism>